<proteinExistence type="predicted"/>
<evidence type="ECO:0000256" key="3">
    <source>
        <dbReference type="ARBA" id="ARBA00022692"/>
    </source>
</evidence>
<dbReference type="RefSeq" id="WP_117002628.1">
    <property type="nucleotide sequence ID" value="NZ_BMJS01000014.1"/>
</dbReference>
<dbReference type="InterPro" id="IPR010664">
    <property type="entry name" value="LipoPS_assembly_LptC-rel"/>
</dbReference>
<dbReference type="PANTHER" id="PTHR37481:SF1">
    <property type="entry name" value="LIPOPOLYSACCHARIDE EXPORT SYSTEM PROTEIN LPTC"/>
    <property type="match status" value="1"/>
</dbReference>
<evidence type="ECO:0000256" key="4">
    <source>
        <dbReference type="ARBA" id="ARBA00022989"/>
    </source>
</evidence>
<dbReference type="InterPro" id="IPR052363">
    <property type="entry name" value="LPS_export_LptC"/>
</dbReference>
<evidence type="ECO:0000313" key="7">
    <source>
        <dbReference type="EMBL" id="GGF98241.1"/>
    </source>
</evidence>
<dbReference type="PANTHER" id="PTHR37481">
    <property type="entry name" value="LIPOPOLYSACCHARIDE EXPORT SYSTEM PROTEIN LPTC"/>
    <property type="match status" value="1"/>
</dbReference>
<dbReference type="EMBL" id="BMJS01000014">
    <property type="protein sequence ID" value="GGF98241.1"/>
    <property type="molecule type" value="Genomic_DNA"/>
</dbReference>
<evidence type="ECO:0000256" key="6">
    <source>
        <dbReference type="SAM" id="Phobius"/>
    </source>
</evidence>
<keyword evidence="3 6" id="KW-0812">Transmembrane</keyword>
<evidence type="ECO:0000256" key="5">
    <source>
        <dbReference type="ARBA" id="ARBA00023136"/>
    </source>
</evidence>
<keyword evidence="1" id="KW-1003">Cell membrane</keyword>
<dbReference type="OrthoDB" id="5623234at2"/>
<protein>
    <submittedName>
        <fullName evidence="7">LPS export ABC transporter periplasmic protein LptC</fullName>
    </submittedName>
</protein>
<dbReference type="Pfam" id="PF06835">
    <property type="entry name" value="LptC"/>
    <property type="match status" value="1"/>
</dbReference>
<evidence type="ECO:0000313" key="8">
    <source>
        <dbReference type="Proteomes" id="UP000636949"/>
    </source>
</evidence>
<keyword evidence="5 6" id="KW-0472">Membrane</keyword>
<dbReference type="GO" id="GO:0005886">
    <property type="term" value="C:plasma membrane"/>
    <property type="evidence" value="ECO:0007669"/>
    <property type="project" value="InterPro"/>
</dbReference>
<dbReference type="Proteomes" id="UP000636949">
    <property type="component" value="Unassembled WGS sequence"/>
</dbReference>
<dbReference type="Gene3D" id="2.60.450.10">
    <property type="entry name" value="Lipopolysaccharide (LPS) transport protein A like domain"/>
    <property type="match status" value="1"/>
</dbReference>
<comment type="caution">
    <text evidence="7">The sequence shown here is derived from an EMBL/GenBank/DDBJ whole genome shotgun (WGS) entry which is preliminary data.</text>
</comment>
<name>A0A8J2Z4Q9_9GAMM</name>
<keyword evidence="2" id="KW-0997">Cell inner membrane</keyword>
<dbReference type="InterPro" id="IPR026265">
    <property type="entry name" value="LptC"/>
</dbReference>
<dbReference type="GO" id="GO:0030288">
    <property type="term" value="C:outer membrane-bounded periplasmic space"/>
    <property type="evidence" value="ECO:0007669"/>
    <property type="project" value="TreeGrafter"/>
</dbReference>
<keyword evidence="8" id="KW-1185">Reference proteome</keyword>
<keyword evidence="4 6" id="KW-1133">Transmembrane helix</keyword>
<sequence>MFFSKRVFFTTIGLVVVIGTSGWLVVKSAQEQISHGDLPAHFVENTAKAITYEKYDTKGWLEYTATAVDATRFYNQDAKLITVNATLYSKDKKDKPWNITANYADITNSNNNMHLYGNVVMLRNANGKNSPAIKIATDSVNYDDDKDYLDTDKKVTISQPGTPNNTVGTGMNGTPKKGDFKLLKDVRSYYAGQ</sequence>
<evidence type="ECO:0000256" key="1">
    <source>
        <dbReference type="ARBA" id="ARBA00022475"/>
    </source>
</evidence>
<organism evidence="7 8">
    <name type="scientific">Cysteiniphilum litorale</name>
    <dbReference type="NCBI Taxonomy" id="2056700"/>
    <lineage>
        <taxon>Bacteria</taxon>
        <taxon>Pseudomonadati</taxon>
        <taxon>Pseudomonadota</taxon>
        <taxon>Gammaproteobacteria</taxon>
        <taxon>Thiotrichales</taxon>
        <taxon>Fastidiosibacteraceae</taxon>
        <taxon>Cysteiniphilum</taxon>
    </lineage>
</organism>
<dbReference type="NCBIfam" id="TIGR04409">
    <property type="entry name" value="LptC_YrbK"/>
    <property type="match status" value="1"/>
</dbReference>
<reference evidence="7" key="2">
    <citation type="submission" date="2020-09" db="EMBL/GenBank/DDBJ databases">
        <authorList>
            <person name="Sun Q."/>
            <person name="Zhou Y."/>
        </authorList>
    </citation>
    <scope>NUCLEOTIDE SEQUENCE</scope>
    <source>
        <strain evidence="7">CGMCC 1.15758</strain>
    </source>
</reference>
<dbReference type="GO" id="GO:0017089">
    <property type="term" value="F:glycolipid transfer activity"/>
    <property type="evidence" value="ECO:0007669"/>
    <property type="project" value="TreeGrafter"/>
</dbReference>
<dbReference type="GO" id="GO:0015221">
    <property type="term" value="F:lipopolysaccharide transmembrane transporter activity"/>
    <property type="evidence" value="ECO:0007669"/>
    <property type="project" value="InterPro"/>
</dbReference>
<feature type="transmembrane region" description="Helical" evidence="6">
    <location>
        <begin position="7"/>
        <end position="26"/>
    </location>
</feature>
<gene>
    <name evidence="7" type="ORF">GCM10010995_14320</name>
</gene>
<accession>A0A8J2Z4Q9</accession>
<reference evidence="7" key="1">
    <citation type="journal article" date="2014" name="Int. J. Syst. Evol. Microbiol.">
        <title>Complete genome sequence of Corynebacterium casei LMG S-19264T (=DSM 44701T), isolated from a smear-ripened cheese.</title>
        <authorList>
            <consortium name="US DOE Joint Genome Institute (JGI-PGF)"/>
            <person name="Walter F."/>
            <person name="Albersmeier A."/>
            <person name="Kalinowski J."/>
            <person name="Ruckert C."/>
        </authorList>
    </citation>
    <scope>NUCLEOTIDE SEQUENCE</scope>
    <source>
        <strain evidence="7">CGMCC 1.15758</strain>
    </source>
</reference>
<evidence type="ECO:0000256" key="2">
    <source>
        <dbReference type="ARBA" id="ARBA00022519"/>
    </source>
</evidence>
<dbReference type="AlphaFoldDB" id="A0A8J2Z4Q9"/>